<protein>
    <submittedName>
        <fullName evidence="1">Uncharacterized protein</fullName>
    </submittedName>
</protein>
<sequence>MNLTEYGDIEATIGNAAYGQTALKMLLEEMLRDIIRLSERIGDLERRILLNDQEV</sequence>
<reference evidence="1" key="1">
    <citation type="submission" date="2020-03" db="EMBL/GenBank/DDBJ databases">
        <title>The deep terrestrial virosphere.</title>
        <authorList>
            <person name="Holmfeldt K."/>
            <person name="Nilsson E."/>
            <person name="Simone D."/>
            <person name="Lopez-Fernandez M."/>
            <person name="Wu X."/>
            <person name="de Brujin I."/>
            <person name="Lundin D."/>
            <person name="Andersson A."/>
            <person name="Bertilsson S."/>
            <person name="Dopson M."/>
        </authorList>
    </citation>
    <scope>NUCLEOTIDE SEQUENCE</scope>
    <source>
        <strain evidence="1">MM415B05482</strain>
    </source>
</reference>
<dbReference type="AlphaFoldDB" id="A0A6M3LPB7"/>
<dbReference type="EMBL" id="MT143304">
    <property type="protein sequence ID" value="QJA95314.1"/>
    <property type="molecule type" value="Genomic_DNA"/>
</dbReference>
<name>A0A6M3LPB7_9ZZZZ</name>
<organism evidence="1">
    <name type="scientific">viral metagenome</name>
    <dbReference type="NCBI Taxonomy" id="1070528"/>
    <lineage>
        <taxon>unclassified sequences</taxon>
        <taxon>metagenomes</taxon>
        <taxon>organismal metagenomes</taxon>
    </lineage>
</organism>
<evidence type="ECO:0000313" key="1">
    <source>
        <dbReference type="EMBL" id="QJA95314.1"/>
    </source>
</evidence>
<gene>
    <name evidence="1" type="ORF">MM415B05482_0008</name>
</gene>
<proteinExistence type="predicted"/>
<accession>A0A6M3LPB7</accession>